<accession>A0ABP9K3E9</accession>
<gene>
    <name evidence="2" type="ORF">GCM10023336_18440</name>
</gene>
<dbReference type="Proteomes" id="UP001500124">
    <property type="component" value="Unassembled WGS sequence"/>
</dbReference>
<protein>
    <submittedName>
        <fullName evidence="2">Uncharacterized protein</fullName>
    </submittedName>
</protein>
<evidence type="ECO:0000313" key="3">
    <source>
        <dbReference type="Proteomes" id="UP001500124"/>
    </source>
</evidence>
<reference evidence="3" key="1">
    <citation type="journal article" date="2019" name="Int. J. Syst. Evol. Microbiol.">
        <title>The Global Catalogue of Microorganisms (GCM) 10K type strain sequencing project: providing services to taxonomists for standard genome sequencing and annotation.</title>
        <authorList>
            <consortium name="The Broad Institute Genomics Platform"/>
            <consortium name="The Broad Institute Genome Sequencing Center for Infectious Disease"/>
            <person name="Wu L."/>
            <person name="Ma J."/>
        </authorList>
    </citation>
    <scope>NUCLEOTIDE SEQUENCE [LARGE SCALE GENOMIC DNA]</scope>
    <source>
        <strain evidence="3">JCM 18410</strain>
    </source>
</reference>
<keyword evidence="3" id="KW-1185">Reference proteome</keyword>
<dbReference type="Pfam" id="PF19450">
    <property type="entry name" value="DUF5988"/>
    <property type="match status" value="1"/>
</dbReference>
<proteinExistence type="predicted"/>
<sequence>MRRGNGEVMDDTAKALLEGGPQDLPGRIVARPAPGDDAKIELRGGYEHFRPTGRETDTPEGRLPVYEWWERTEMPG</sequence>
<dbReference type="EMBL" id="BAABKC010000025">
    <property type="protein sequence ID" value="GAA5050557.1"/>
    <property type="molecule type" value="Genomic_DNA"/>
</dbReference>
<comment type="caution">
    <text evidence="2">The sequence shown here is derived from an EMBL/GenBank/DDBJ whole genome shotgun (WGS) entry which is preliminary data.</text>
</comment>
<evidence type="ECO:0000313" key="2">
    <source>
        <dbReference type="EMBL" id="GAA5050557.1"/>
    </source>
</evidence>
<organism evidence="2 3">
    <name type="scientific">Streptomyces similanensis</name>
    <dbReference type="NCBI Taxonomy" id="1274988"/>
    <lineage>
        <taxon>Bacteria</taxon>
        <taxon>Bacillati</taxon>
        <taxon>Actinomycetota</taxon>
        <taxon>Actinomycetes</taxon>
        <taxon>Kitasatosporales</taxon>
        <taxon>Streptomycetaceae</taxon>
        <taxon>Streptomyces</taxon>
    </lineage>
</organism>
<evidence type="ECO:0000256" key="1">
    <source>
        <dbReference type="SAM" id="MobiDB-lite"/>
    </source>
</evidence>
<name>A0ABP9K3E9_9ACTN</name>
<dbReference type="InterPro" id="IPR046030">
    <property type="entry name" value="DUF5988"/>
</dbReference>
<feature type="region of interest" description="Disordered" evidence="1">
    <location>
        <begin position="17"/>
        <end position="39"/>
    </location>
</feature>